<dbReference type="OrthoDB" id="6258119at2759"/>
<comment type="caution">
    <text evidence="1">The sequence shown here is derived from an EMBL/GenBank/DDBJ whole genome shotgun (WGS) entry which is preliminary data.</text>
</comment>
<name>A0A3S5AJD0_9PLAT</name>
<dbReference type="AlphaFoldDB" id="A0A3S5AJD0"/>
<organism evidence="1 2">
    <name type="scientific">Protopolystoma xenopodis</name>
    <dbReference type="NCBI Taxonomy" id="117903"/>
    <lineage>
        <taxon>Eukaryota</taxon>
        <taxon>Metazoa</taxon>
        <taxon>Spiralia</taxon>
        <taxon>Lophotrochozoa</taxon>
        <taxon>Platyhelminthes</taxon>
        <taxon>Monogenea</taxon>
        <taxon>Polyopisthocotylea</taxon>
        <taxon>Polystomatidea</taxon>
        <taxon>Polystomatidae</taxon>
        <taxon>Protopolystoma</taxon>
    </lineage>
</organism>
<gene>
    <name evidence="1" type="ORF">PXEA_LOCUS24273</name>
</gene>
<sequence length="136" mass="14935">MVLLRHENVFNMVVLHLFSTNACIWADSAVSKITSGILQASHNDPSSHGSVSANTNSKAINYLEHAFSEEENLATNLLVDTDNCTKLDFSIRATGYFLPAVAEFTAVVVAIIYEIAKRIGHPKQIENISLVIFIIC</sequence>
<protein>
    <submittedName>
        <fullName evidence="1">Uncharacterized protein</fullName>
    </submittedName>
</protein>
<reference evidence="1" key="1">
    <citation type="submission" date="2018-11" db="EMBL/GenBank/DDBJ databases">
        <authorList>
            <consortium name="Pathogen Informatics"/>
        </authorList>
    </citation>
    <scope>NUCLEOTIDE SEQUENCE</scope>
</reference>
<proteinExistence type="predicted"/>
<keyword evidence="2" id="KW-1185">Reference proteome</keyword>
<accession>A0A3S5AJD0</accession>
<evidence type="ECO:0000313" key="2">
    <source>
        <dbReference type="Proteomes" id="UP000784294"/>
    </source>
</evidence>
<evidence type="ECO:0000313" key="1">
    <source>
        <dbReference type="EMBL" id="VEL30833.1"/>
    </source>
</evidence>
<dbReference type="EMBL" id="CAAALY010116052">
    <property type="protein sequence ID" value="VEL30833.1"/>
    <property type="molecule type" value="Genomic_DNA"/>
</dbReference>
<dbReference type="Proteomes" id="UP000784294">
    <property type="component" value="Unassembled WGS sequence"/>
</dbReference>